<dbReference type="InterPro" id="IPR050918">
    <property type="entry name" value="CNF-like_PLA2_Inhibitor"/>
</dbReference>
<keyword evidence="4" id="KW-1185">Reference proteome</keyword>
<dbReference type="PANTHER" id="PTHR20914:SF9">
    <property type="entry name" value="COILED, ISOFORM A"/>
    <property type="match status" value="1"/>
</dbReference>
<protein>
    <submittedName>
        <fullName evidence="5">Phospholipase A2 inhibitor gamma subunit A-like isoform X1</fullName>
    </submittedName>
</protein>
<sequence length="222" mass="24052">MKLMKMKLILFLSLAWMICNTAETLRCFKGFGPGVLGPCHFAGDWCATFTITSAFEGSPAKDVERSCLPSFLCSAPNQFLSFSNAKLSLAEHLHCCKTGGCNHQDFPYPELGKPNGLKCLTCTGLGPDHVCNSTVECVGTQDRCVDVYVKHGHEVAPYAGCVSSNACDLVSQLKFRQDFAARFKYTITPRVAGSSFCSSAHITPSFTGSSFCSSAQVCHYQP</sequence>
<feature type="domain" description="UPAR/Ly6" evidence="3">
    <location>
        <begin position="115"/>
        <end position="198"/>
    </location>
</feature>
<dbReference type="Pfam" id="PF00021">
    <property type="entry name" value="UPAR_LY6"/>
    <property type="match status" value="2"/>
</dbReference>
<dbReference type="GeneID" id="114854534"/>
<evidence type="ECO:0000313" key="4">
    <source>
        <dbReference type="Proteomes" id="UP000515150"/>
    </source>
</evidence>
<dbReference type="AlphaFoldDB" id="A0A6P7MES0"/>
<dbReference type="SUPFAM" id="SSF57302">
    <property type="entry name" value="Snake toxin-like"/>
    <property type="match status" value="2"/>
</dbReference>
<evidence type="ECO:0000313" key="5">
    <source>
        <dbReference type="RefSeq" id="XP_029004862.1"/>
    </source>
</evidence>
<proteinExistence type="predicted"/>
<keyword evidence="5" id="KW-0593">Phospholipase A2 inhibitor</keyword>
<evidence type="ECO:0000256" key="2">
    <source>
        <dbReference type="ARBA" id="ARBA00022525"/>
    </source>
</evidence>
<evidence type="ECO:0000259" key="3">
    <source>
        <dbReference type="Pfam" id="PF00021"/>
    </source>
</evidence>
<dbReference type="OrthoDB" id="5945173at2759"/>
<dbReference type="Gene3D" id="2.10.60.10">
    <property type="entry name" value="CD59"/>
    <property type="match status" value="1"/>
</dbReference>
<dbReference type="KEGG" id="bspl:114854534"/>
<keyword evidence="2" id="KW-0964">Secreted</keyword>
<dbReference type="InterPro" id="IPR045860">
    <property type="entry name" value="Snake_toxin-like_sf"/>
</dbReference>
<dbReference type="RefSeq" id="XP_029004862.1">
    <property type="nucleotide sequence ID" value="XM_029149029.2"/>
</dbReference>
<dbReference type="GO" id="GO:0019834">
    <property type="term" value="F:phospholipase A2 inhibitor activity"/>
    <property type="evidence" value="ECO:0007669"/>
    <property type="project" value="UniProtKB-KW"/>
</dbReference>
<comment type="subcellular location">
    <subcellularLocation>
        <location evidence="1">Secreted</location>
    </subcellularLocation>
</comment>
<dbReference type="Proteomes" id="UP000515150">
    <property type="component" value="Chromosome 4"/>
</dbReference>
<dbReference type="PANTHER" id="PTHR20914">
    <property type="entry name" value="LY6/PLAUR DOMAIN-CONTAINING PROTEIN 8"/>
    <property type="match status" value="1"/>
</dbReference>
<organism evidence="4 5">
    <name type="scientific">Betta splendens</name>
    <name type="common">Siamese fighting fish</name>
    <dbReference type="NCBI Taxonomy" id="158456"/>
    <lineage>
        <taxon>Eukaryota</taxon>
        <taxon>Metazoa</taxon>
        <taxon>Chordata</taxon>
        <taxon>Craniata</taxon>
        <taxon>Vertebrata</taxon>
        <taxon>Euteleostomi</taxon>
        <taxon>Actinopterygii</taxon>
        <taxon>Neopterygii</taxon>
        <taxon>Teleostei</taxon>
        <taxon>Neoteleostei</taxon>
        <taxon>Acanthomorphata</taxon>
        <taxon>Anabantaria</taxon>
        <taxon>Anabantiformes</taxon>
        <taxon>Anabantoidei</taxon>
        <taxon>Osphronemidae</taxon>
        <taxon>Betta</taxon>
    </lineage>
</organism>
<dbReference type="GO" id="GO:0005576">
    <property type="term" value="C:extracellular region"/>
    <property type="evidence" value="ECO:0007669"/>
    <property type="project" value="UniProtKB-SubCell"/>
</dbReference>
<accession>A0A6P7MES0</accession>
<gene>
    <name evidence="5" type="primary">LOC114854534</name>
</gene>
<dbReference type="InterPro" id="IPR016054">
    <property type="entry name" value="LY6_UPA_recep-like"/>
</dbReference>
<name>A0A6P7MES0_BETSP</name>
<evidence type="ECO:0000256" key="1">
    <source>
        <dbReference type="ARBA" id="ARBA00004613"/>
    </source>
</evidence>
<reference evidence="5" key="1">
    <citation type="submission" date="2025-08" db="UniProtKB">
        <authorList>
            <consortium name="RefSeq"/>
        </authorList>
    </citation>
    <scope>IDENTIFICATION</scope>
</reference>
<feature type="domain" description="UPAR/Ly6" evidence="3">
    <location>
        <begin position="38"/>
        <end position="103"/>
    </location>
</feature>